<accession>A0AC35TJ23</accession>
<organism evidence="1 2">
    <name type="scientific">Rhabditophanes sp. KR3021</name>
    <dbReference type="NCBI Taxonomy" id="114890"/>
    <lineage>
        <taxon>Eukaryota</taxon>
        <taxon>Metazoa</taxon>
        <taxon>Ecdysozoa</taxon>
        <taxon>Nematoda</taxon>
        <taxon>Chromadorea</taxon>
        <taxon>Rhabditida</taxon>
        <taxon>Tylenchina</taxon>
        <taxon>Panagrolaimomorpha</taxon>
        <taxon>Strongyloidoidea</taxon>
        <taxon>Alloionematidae</taxon>
        <taxon>Rhabditophanes</taxon>
    </lineage>
</organism>
<protein>
    <submittedName>
        <fullName evidence="2">MARVEL domain-containing protein</fullName>
    </submittedName>
</protein>
<evidence type="ECO:0000313" key="2">
    <source>
        <dbReference type="WBParaSite" id="RSKR_0000115400.1"/>
    </source>
</evidence>
<reference evidence="2" key="1">
    <citation type="submission" date="2016-11" db="UniProtKB">
        <authorList>
            <consortium name="WormBaseParasite"/>
        </authorList>
    </citation>
    <scope>IDENTIFICATION</scope>
    <source>
        <strain evidence="2">KR3021</strain>
    </source>
</reference>
<evidence type="ECO:0000313" key="1">
    <source>
        <dbReference type="Proteomes" id="UP000095286"/>
    </source>
</evidence>
<proteinExistence type="predicted"/>
<dbReference type="WBParaSite" id="RSKR_0000115400.1">
    <property type="protein sequence ID" value="RSKR_0000115400.1"/>
    <property type="gene ID" value="RSKR_0000115400"/>
</dbReference>
<sequence length="239" mass="26681">MGNMKEMPSERFCFNKIPYLASTLIISILEFLWCAYYTCSLFYWGFENEYSKENDEWGFVFLVVANVFAFIGIAIYIVGVLKKLQYLLIPNMIVHIALIIVILFVLGYELLFLIGGASINFNITLRQKSLSGPPSHEDSDQIDLGKKVGSLAPLFAVLFVVTLGCLALASLYLYSLLCTFRIIDAHANNILLERDSEITNSSGMNTSCETKELSSVSIQEYPSPRTISSQANPSTTSPH</sequence>
<name>A0AC35TJ23_9BILA</name>
<dbReference type="Proteomes" id="UP000095286">
    <property type="component" value="Unplaced"/>
</dbReference>